<protein>
    <submittedName>
        <fullName evidence="2">Heavy-metal-associated domain-containing protein</fullName>
    </submittedName>
</protein>
<evidence type="ECO:0000313" key="2">
    <source>
        <dbReference type="EMBL" id="XBW08092.1"/>
    </source>
</evidence>
<dbReference type="EMBL" id="CP138335">
    <property type="protein sequence ID" value="XBW08092.1"/>
    <property type="molecule type" value="Genomic_DNA"/>
</dbReference>
<accession>A0AAU7V7S1</accession>
<reference evidence="2" key="1">
    <citation type="submission" date="2023-11" db="EMBL/GenBank/DDBJ databases">
        <title>Scrofimicrobium hongkongense sp. nov., isolated from a patient with peritonitis.</title>
        <authorList>
            <person name="Lao H.Y."/>
            <person name="Wong A.Y.P."/>
            <person name="Ng T.L."/>
            <person name="Wong R.Y.L."/>
            <person name="Yau M.C.Y."/>
            <person name="Lam J.Y.W."/>
            <person name="Siu G.K.H."/>
        </authorList>
    </citation>
    <scope>NUCLEOTIDE SEQUENCE</scope>
    <source>
        <strain evidence="2">R131</strain>
    </source>
</reference>
<sequence>MSDFDRTTELYVTGLTCGHCVASVTEELEEINGVKNVDVILVKGGESKVTVLTDTAIDDEAYRDAIQEAGYDLVRISRDL</sequence>
<dbReference type="RefSeq" id="WP_350258292.1">
    <property type="nucleotide sequence ID" value="NZ_CP138335.1"/>
</dbReference>
<organism evidence="2">
    <name type="scientific">Scrofimicrobium appendicitidis</name>
    <dbReference type="NCBI Taxonomy" id="3079930"/>
    <lineage>
        <taxon>Bacteria</taxon>
        <taxon>Bacillati</taxon>
        <taxon>Actinomycetota</taxon>
        <taxon>Actinomycetes</taxon>
        <taxon>Actinomycetales</taxon>
        <taxon>Actinomycetaceae</taxon>
        <taxon>Scrofimicrobium</taxon>
    </lineage>
</organism>
<dbReference type="AlphaFoldDB" id="A0AAU7V7S1"/>
<dbReference type="InterPro" id="IPR006121">
    <property type="entry name" value="HMA_dom"/>
</dbReference>
<evidence type="ECO:0000259" key="1">
    <source>
        <dbReference type="PROSITE" id="PS50846"/>
    </source>
</evidence>
<gene>
    <name evidence="2" type="ORF">SAC06_00600</name>
</gene>
<dbReference type="Gene3D" id="3.30.70.100">
    <property type="match status" value="1"/>
</dbReference>
<dbReference type="KEGG" id="sapp:SAC06_00600"/>
<feature type="domain" description="HMA" evidence="1">
    <location>
        <begin position="6"/>
        <end position="74"/>
    </location>
</feature>
<dbReference type="InterPro" id="IPR036163">
    <property type="entry name" value="HMA_dom_sf"/>
</dbReference>
<dbReference type="SUPFAM" id="SSF55008">
    <property type="entry name" value="HMA, heavy metal-associated domain"/>
    <property type="match status" value="1"/>
</dbReference>
<proteinExistence type="predicted"/>
<dbReference type="GO" id="GO:0046872">
    <property type="term" value="F:metal ion binding"/>
    <property type="evidence" value="ECO:0007669"/>
    <property type="project" value="InterPro"/>
</dbReference>
<dbReference type="Pfam" id="PF00403">
    <property type="entry name" value="HMA"/>
    <property type="match status" value="1"/>
</dbReference>
<name>A0AAU7V7S1_9ACTO</name>
<dbReference type="PROSITE" id="PS50846">
    <property type="entry name" value="HMA_2"/>
    <property type="match status" value="1"/>
</dbReference>
<dbReference type="CDD" id="cd00371">
    <property type="entry name" value="HMA"/>
    <property type="match status" value="1"/>
</dbReference>